<accession>A0A6G5AIK1</accession>
<organism evidence="1">
    <name type="scientific">Rhipicephalus microplus</name>
    <name type="common">Cattle tick</name>
    <name type="synonym">Boophilus microplus</name>
    <dbReference type="NCBI Taxonomy" id="6941"/>
    <lineage>
        <taxon>Eukaryota</taxon>
        <taxon>Metazoa</taxon>
        <taxon>Ecdysozoa</taxon>
        <taxon>Arthropoda</taxon>
        <taxon>Chelicerata</taxon>
        <taxon>Arachnida</taxon>
        <taxon>Acari</taxon>
        <taxon>Parasitiformes</taxon>
        <taxon>Ixodida</taxon>
        <taxon>Ixodoidea</taxon>
        <taxon>Ixodidae</taxon>
        <taxon>Rhipicephalinae</taxon>
        <taxon>Rhipicephalus</taxon>
        <taxon>Boophilus</taxon>
    </lineage>
</organism>
<evidence type="ECO:0000313" key="1">
    <source>
        <dbReference type="EMBL" id="NIE50020.1"/>
    </source>
</evidence>
<proteinExistence type="predicted"/>
<reference evidence="1" key="1">
    <citation type="submission" date="2020-03" db="EMBL/GenBank/DDBJ databases">
        <title>A transcriptome and proteome of the tick Rhipicephalus microplus shaped by the genetic composition of its hosts and developmental stage.</title>
        <authorList>
            <person name="Garcia G.R."/>
            <person name="Ribeiro J.M.C."/>
            <person name="Maruyama S.R."/>
            <person name="Gardinasse L.G."/>
            <person name="Nelson K."/>
            <person name="Ferreira B.R."/>
            <person name="Andrade T.G."/>
            <person name="Santos I.K.F.M."/>
        </authorList>
    </citation>
    <scope>NUCLEOTIDE SEQUENCE</scope>
    <source>
        <strain evidence="1">NSGR</strain>
        <tissue evidence="1">Salivary glands</tissue>
    </source>
</reference>
<name>A0A6G5AIK1_RHIMP</name>
<dbReference type="EMBL" id="GIKN01007747">
    <property type="protein sequence ID" value="NIE50020.1"/>
    <property type="molecule type" value="Transcribed_RNA"/>
</dbReference>
<sequence>MSCFFCLVKFEGVEDFVLLKSILESEQFQDAMKFATQPKARPRIILLRFEFPISVWGSSVLEASFTFLFYMSCTHYKVFHSGIFLGDASQVFFLLEQDFSSQSFLCWPAFVFTNSVMLIHVFCANCFDDFLASLFLTLR</sequence>
<protein>
    <submittedName>
        <fullName evidence="1">Uncharacterized protein</fullName>
    </submittedName>
</protein>
<dbReference type="AlphaFoldDB" id="A0A6G5AIK1"/>